<evidence type="ECO:0000256" key="1">
    <source>
        <dbReference type="SAM" id="MobiDB-lite"/>
    </source>
</evidence>
<dbReference type="EMBL" id="JBBWWR010000004">
    <property type="protein sequence ID" value="KAK8967781.1"/>
    <property type="molecule type" value="Genomic_DNA"/>
</dbReference>
<name>A0ABR2MUY9_9ASPA</name>
<proteinExistence type="predicted"/>
<dbReference type="InterPro" id="IPR050168">
    <property type="entry name" value="AAA_ATPase_domain"/>
</dbReference>
<sequence>MSRDKSSNEEQLTLMMEDWEKAKSEVGPSITKDVIKEISKVSWDEIGGLEDLKWRTLAPAFHVFAYRCPFRESTLEDHGGNPSGDDTVDERLLTTLLTEMDGLEQATKSKEHESQGDLPHLARRSARNANARLHPGFETRGFSIASVIGGTPNHSGAKQARNHDGIPSDSQ</sequence>
<dbReference type="Proteomes" id="UP001412067">
    <property type="component" value="Unassembled WGS sequence"/>
</dbReference>
<organism evidence="2 3">
    <name type="scientific">Platanthera guangdongensis</name>
    <dbReference type="NCBI Taxonomy" id="2320717"/>
    <lineage>
        <taxon>Eukaryota</taxon>
        <taxon>Viridiplantae</taxon>
        <taxon>Streptophyta</taxon>
        <taxon>Embryophyta</taxon>
        <taxon>Tracheophyta</taxon>
        <taxon>Spermatophyta</taxon>
        <taxon>Magnoliopsida</taxon>
        <taxon>Liliopsida</taxon>
        <taxon>Asparagales</taxon>
        <taxon>Orchidaceae</taxon>
        <taxon>Orchidoideae</taxon>
        <taxon>Orchideae</taxon>
        <taxon>Orchidinae</taxon>
        <taxon>Platanthera</taxon>
    </lineage>
</organism>
<dbReference type="PANTHER" id="PTHR23077">
    <property type="entry name" value="AAA-FAMILY ATPASE"/>
    <property type="match status" value="1"/>
</dbReference>
<comment type="caution">
    <text evidence="2">The sequence shown here is derived from an EMBL/GenBank/DDBJ whole genome shotgun (WGS) entry which is preliminary data.</text>
</comment>
<gene>
    <name evidence="2" type="ORF">KSP40_PGU016200</name>
</gene>
<evidence type="ECO:0000313" key="3">
    <source>
        <dbReference type="Proteomes" id="UP001412067"/>
    </source>
</evidence>
<reference evidence="2 3" key="1">
    <citation type="journal article" date="2022" name="Nat. Plants">
        <title>Genomes of leafy and leafless Platanthera orchids illuminate the evolution of mycoheterotrophy.</title>
        <authorList>
            <person name="Li M.H."/>
            <person name="Liu K.W."/>
            <person name="Li Z."/>
            <person name="Lu H.C."/>
            <person name="Ye Q.L."/>
            <person name="Zhang D."/>
            <person name="Wang J.Y."/>
            <person name="Li Y.F."/>
            <person name="Zhong Z.M."/>
            <person name="Liu X."/>
            <person name="Yu X."/>
            <person name="Liu D.K."/>
            <person name="Tu X.D."/>
            <person name="Liu B."/>
            <person name="Hao Y."/>
            <person name="Liao X.Y."/>
            <person name="Jiang Y.T."/>
            <person name="Sun W.H."/>
            <person name="Chen J."/>
            <person name="Chen Y.Q."/>
            <person name="Ai Y."/>
            <person name="Zhai J.W."/>
            <person name="Wu S.S."/>
            <person name="Zhou Z."/>
            <person name="Hsiao Y.Y."/>
            <person name="Wu W.L."/>
            <person name="Chen Y.Y."/>
            <person name="Lin Y.F."/>
            <person name="Hsu J.L."/>
            <person name="Li C.Y."/>
            <person name="Wang Z.W."/>
            <person name="Zhao X."/>
            <person name="Zhong W.Y."/>
            <person name="Ma X.K."/>
            <person name="Ma L."/>
            <person name="Huang J."/>
            <person name="Chen G.Z."/>
            <person name="Huang M.Z."/>
            <person name="Huang L."/>
            <person name="Peng D.H."/>
            <person name="Luo Y.B."/>
            <person name="Zou S.Q."/>
            <person name="Chen S.P."/>
            <person name="Lan S."/>
            <person name="Tsai W.C."/>
            <person name="Van de Peer Y."/>
            <person name="Liu Z.J."/>
        </authorList>
    </citation>
    <scope>NUCLEOTIDE SEQUENCE [LARGE SCALE GENOMIC DNA]</scope>
    <source>
        <strain evidence="2">Lor288</strain>
    </source>
</reference>
<keyword evidence="3" id="KW-1185">Reference proteome</keyword>
<evidence type="ECO:0000313" key="2">
    <source>
        <dbReference type="EMBL" id="KAK8967781.1"/>
    </source>
</evidence>
<feature type="compositionally biased region" description="Basic and acidic residues" evidence="1">
    <location>
        <begin position="161"/>
        <end position="171"/>
    </location>
</feature>
<feature type="region of interest" description="Disordered" evidence="1">
    <location>
        <begin position="101"/>
        <end position="171"/>
    </location>
</feature>
<accession>A0ABR2MUY9</accession>
<dbReference type="PANTHER" id="PTHR23077:SF117">
    <property type="entry name" value="AAA+ ATPASE DOMAIN-CONTAINING PROTEIN"/>
    <property type="match status" value="1"/>
</dbReference>
<protein>
    <submittedName>
        <fullName evidence="2">Uncharacterized protein</fullName>
    </submittedName>
</protein>